<dbReference type="OrthoDB" id="1113032at2759"/>
<dbReference type="InterPro" id="IPR026960">
    <property type="entry name" value="RVT-Znf"/>
</dbReference>
<organism evidence="2 3">
    <name type="scientific">Carnegiea gigantea</name>
    <dbReference type="NCBI Taxonomy" id="171969"/>
    <lineage>
        <taxon>Eukaryota</taxon>
        <taxon>Viridiplantae</taxon>
        <taxon>Streptophyta</taxon>
        <taxon>Embryophyta</taxon>
        <taxon>Tracheophyta</taxon>
        <taxon>Spermatophyta</taxon>
        <taxon>Magnoliopsida</taxon>
        <taxon>eudicotyledons</taxon>
        <taxon>Gunneridae</taxon>
        <taxon>Pentapetalae</taxon>
        <taxon>Caryophyllales</taxon>
        <taxon>Cactineae</taxon>
        <taxon>Cactaceae</taxon>
        <taxon>Cactoideae</taxon>
        <taxon>Echinocereeae</taxon>
        <taxon>Carnegiea</taxon>
    </lineage>
</organism>
<name>A0A9Q1QFJ5_9CARY</name>
<evidence type="ECO:0000259" key="1">
    <source>
        <dbReference type="Pfam" id="PF13966"/>
    </source>
</evidence>
<dbReference type="Proteomes" id="UP001153076">
    <property type="component" value="Unassembled WGS sequence"/>
</dbReference>
<gene>
    <name evidence="2" type="ORF">Cgig2_009535</name>
</gene>
<dbReference type="Pfam" id="PF13966">
    <property type="entry name" value="zf-RVT"/>
    <property type="match status" value="1"/>
</dbReference>
<evidence type="ECO:0000313" key="2">
    <source>
        <dbReference type="EMBL" id="KAJ8439711.1"/>
    </source>
</evidence>
<protein>
    <recommendedName>
        <fullName evidence="1">Reverse transcriptase zinc-binding domain-containing protein</fullName>
    </recommendedName>
</protein>
<feature type="domain" description="Reverse transcriptase zinc-binding" evidence="1">
    <location>
        <begin position="14"/>
        <end position="83"/>
    </location>
</feature>
<accession>A0A9Q1QFJ5</accession>
<evidence type="ECO:0000313" key="3">
    <source>
        <dbReference type="Proteomes" id="UP001153076"/>
    </source>
</evidence>
<proteinExistence type="predicted"/>
<sequence length="221" mass="24206">MGNEAQASASGNGNKTFSKSIWKLDVPPRIKLFGGKVCAHALATKCNLAKRIPSVGMNCEICGALEESNLHALFLCPFAMEIWVGSTFGVDLLQGMASSATDVLGRVADILDTAQLGDFLAIMWECWNARNRFIFSAKDGWRGGLASRAVGFVKSFREMKEQEVKDPYEQNTQFWKPPDSGEVVLAGVEQQMEFHGAELEEARACLFALKAVIAHGFRRGV</sequence>
<dbReference type="AlphaFoldDB" id="A0A9Q1QFJ5"/>
<reference evidence="2" key="1">
    <citation type="submission" date="2022-04" db="EMBL/GenBank/DDBJ databases">
        <title>Carnegiea gigantea Genome sequencing and assembly v2.</title>
        <authorList>
            <person name="Copetti D."/>
            <person name="Sanderson M.J."/>
            <person name="Burquez A."/>
            <person name="Wojciechowski M.F."/>
        </authorList>
    </citation>
    <scope>NUCLEOTIDE SEQUENCE</scope>
    <source>
        <strain evidence="2">SGP5-SGP5p</strain>
        <tissue evidence="2">Aerial part</tissue>
    </source>
</reference>
<keyword evidence="3" id="KW-1185">Reference proteome</keyword>
<dbReference type="EMBL" id="JAKOGI010000208">
    <property type="protein sequence ID" value="KAJ8439711.1"/>
    <property type="molecule type" value="Genomic_DNA"/>
</dbReference>
<comment type="caution">
    <text evidence="2">The sequence shown here is derived from an EMBL/GenBank/DDBJ whole genome shotgun (WGS) entry which is preliminary data.</text>
</comment>